<dbReference type="InterPro" id="IPR013785">
    <property type="entry name" value="Aldolase_TIM"/>
</dbReference>
<evidence type="ECO:0000256" key="5">
    <source>
        <dbReference type="ARBA" id="ARBA00022801"/>
    </source>
</evidence>
<dbReference type="Pfam" id="PF16499">
    <property type="entry name" value="Melibiase_2"/>
    <property type="match status" value="1"/>
</dbReference>
<keyword evidence="5" id="KW-0378">Hydrolase</keyword>
<keyword evidence="9" id="KW-1185">Reference proteome</keyword>
<dbReference type="InterPro" id="IPR041233">
    <property type="entry name" value="Melibiase_C"/>
</dbReference>
<evidence type="ECO:0000256" key="3">
    <source>
        <dbReference type="ARBA" id="ARBA00012755"/>
    </source>
</evidence>
<dbReference type="Gene3D" id="3.20.20.70">
    <property type="entry name" value="Aldolase class I"/>
    <property type="match status" value="1"/>
</dbReference>
<dbReference type="Pfam" id="PF17801">
    <property type="entry name" value="Melibiase_C"/>
    <property type="match status" value="1"/>
</dbReference>
<comment type="caution">
    <text evidence="8">The sequence shown here is derived from an EMBL/GenBank/DDBJ whole genome shotgun (WGS) entry which is preliminary data.</text>
</comment>
<gene>
    <name evidence="8" type="ORF">ElyMa_005703600</name>
</gene>
<dbReference type="InterPro" id="IPR013780">
    <property type="entry name" value="Glyco_hydro_b"/>
</dbReference>
<dbReference type="PANTHER" id="PTHR11452">
    <property type="entry name" value="ALPHA-GALACTOSIDASE/ALPHA-N-ACETYLGALACTOSAMINIDASE"/>
    <property type="match status" value="1"/>
</dbReference>
<dbReference type="EMBL" id="BMAT01011409">
    <property type="protein sequence ID" value="GFR72363.1"/>
    <property type="molecule type" value="Genomic_DNA"/>
</dbReference>
<dbReference type="EC" id="3.2.1.22" evidence="3"/>
<dbReference type="GO" id="GO:0004557">
    <property type="term" value="F:alpha-galactosidase activity"/>
    <property type="evidence" value="ECO:0007669"/>
    <property type="project" value="UniProtKB-EC"/>
</dbReference>
<evidence type="ECO:0000259" key="7">
    <source>
        <dbReference type="Pfam" id="PF17801"/>
    </source>
</evidence>
<protein>
    <recommendedName>
        <fullName evidence="3">alpha-galactosidase</fullName>
        <ecNumber evidence="3">3.2.1.22</ecNumber>
    </recommendedName>
</protein>
<dbReference type="SUPFAM" id="SSF51011">
    <property type="entry name" value="Glycosyl hydrolase domain"/>
    <property type="match status" value="1"/>
</dbReference>
<sequence>MILVGNTGLSYQQWQAQMAMWAMMAAPLFLSEDLRTVSPEARALIQNPGVIAINQDPLGIMGKRIWQHGQIEAWIRPVTPVGSYAAAVLNLNIGGAQTALNLTLASLGVKGQDAYNVTEVFSGKPLGKVTATQNLPISVDTNSVFLLKYTKLSVLKKYGKKPFFKVVKTN</sequence>
<organism evidence="8 9">
    <name type="scientific">Elysia marginata</name>
    <dbReference type="NCBI Taxonomy" id="1093978"/>
    <lineage>
        <taxon>Eukaryota</taxon>
        <taxon>Metazoa</taxon>
        <taxon>Spiralia</taxon>
        <taxon>Lophotrochozoa</taxon>
        <taxon>Mollusca</taxon>
        <taxon>Gastropoda</taxon>
        <taxon>Heterobranchia</taxon>
        <taxon>Euthyneura</taxon>
        <taxon>Panpulmonata</taxon>
        <taxon>Sacoglossa</taxon>
        <taxon>Placobranchoidea</taxon>
        <taxon>Plakobranchidae</taxon>
        <taxon>Elysia</taxon>
    </lineage>
</organism>
<evidence type="ECO:0000313" key="8">
    <source>
        <dbReference type="EMBL" id="GFR72363.1"/>
    </source>
</evidence>
<reference evidence="8 9" key="1">
    <citation type="journal article" date="2021" name="Elife">
        <title>Chloroplast acquisition without the gene transfer in kleptoplastic sea slugs, Plakobranchus ocellatus.</title>
        <authorList>
            <person name="Maeda T."/>
            <person name="Takahashi S."/>
            <person name="Yoshida T."/>
            <person name="Shimamura S."/>
            <person name="Takaki Y."/>
            <person name="Nagai Y."/>
            <person name="Toyoda A."/>
            <person name="Suzuki Y."/>
            <person name="Arimoto A."/>
            <person name="Ishii H."/>
            <person name="Satoh N."/>
            <person name="Nishiyama T."/>
            <person name="Hasebe M."/>
            <person name="Maruyama T."/>
            <person name="Minagawa J."/>
            <person name="Obokata J."/>
            <person name="Shigenobu S."/>
        </authorList>
    </citation>
    <scope>NUCLEOTIDE SEQUENCE [LARGE SCALE GENOMIC DNA]</scope>
</reference>
<evidence type="ECO:0000256" key="6">
    <source>
        <dbReference type="ARBA" id="ARBA00023295"/>
    </source>
</evidence>
<dbReference type="InterPro" id="IPR017853">
    <property type="entry name" value="GH"/>
</dbReference>
<dbReference type="AlphaFoldDB" id="A0AAV4FI62"/>
<keyword evidence="6" id="KW-0326">Glycosidase</keyword>
<feature type="domain" description="Alpha galactosidase C-terminal" evidence="7">
    <location>
        <begin position="69"/>
        <end position="148"/>
    </location>
</feature>
<dbReference type="SUPFAM" id="SSF51445">
    <property type="entry name" value="(Trans)glycosidases"/>
    <property type="match status" value="1"/>
</dbReference>
<dbReference type="GO" id="GO:0009311">
    <property type="term" value="P:oligosaccharide metabolic process"/>
    <property type="evidence" value="ECO:0007669"/>
    <property type="project" value="TreeGrafter"/>
</dbReference>
<evidence type="ECO:0000256" key="1">
    <source>
        <dbReference type="ARBA" id="ARBA00001255"/>
    </source>
</evidence>
<dbReference type="Proteomes" id="UP000762676">
    <property type="component" value="Unassembled WGS sequence"/>
</dbReference>
<comment type="catalytic activity">
    <reaction evidence="1">
        <text>Hydrolysis of terminal, non-reducing alpha-D-galactose residues in alpha-D-galactosides, including galactose oligosaccharides, galactomannans and galactolipids.</text>
        <dbReference type="EC" id="3.2.1.22"/>
    </reaction>
</comment>
<keyword evidence="4" id="KW-0732">Signal</keyword>
<proteinExistence type="inferred from homology"/>
<accession>A0AAV4FI62</accession>
<dbReference type="InterPro" id="IPR002241">
    <property type="entry name" value="Glyco_hydro_27"/>
</dbReference>
<dbReference type="PANTHER" id="PTHR11452:SF83">
    <property type="entry name" value="ALPHA-GALACTOSIDASE"/>
    <property type="match status" value="1"/>
</dbReference>
<dbReference type="Gene3D" id="2.60.40.1180">
    <property type="entry name" value="Golgi alpha-mannosidase II"/>
    <property type="match status" value="1"/>
</dbReference>
<evidence type="ECO:0000256" key="2">
    <source>
        <dbReference type="ARBA" id="ARBA00009743"/>
    </source>
</evidence>
<name>A0AAV4FI62_9GAST</name>
<comment type="similarity">
    <text evidence="2">Belongs to the glycosyl hydrolase 27 family.</text>
</comment>
<dbReference type="GO" id="GO:0016139">
    <property type="term" value="P:glycoside catabolic process"/>
    <property type="evidence" value="ECO:0007669"/>
    <property type="project" value="TreeGrafter"/>
</dbReference>
<evidence type="ECO:0000313" key="9">
    <source>
        <dbReference type="Proteomes" id="UP000762676"/>
    </source>
</evidence>
<dbReference type="GO" id="GO:0005737">
    <property type="term" value="C:cytoplasm"/>
    <property type="evidence" value="ECO:0007669"/>
    <property type="project" value="TreeGrafter"/>
</dbReference>
<evidence type="ECO:0000256" key="4">
    <source>
        <dbReference type="ARBA" id="ARBA00022729"/>
    </source>
</evidence>